<dbReference type="PROSITE" id="PS50887">
    <property type="entry name" value="GGDEF"/>
    <property type="match status" value="1"/>
</dbReference>
<sequence>MSMHPLLKRQLKRYLKEKADGELPDDLQALLDRVSDTYQQMDRERRFFEHVISMNSRELNDKNRQLRRTLMCLNTAQRIASTGSWAMDLGTGKLTASSQLHRILNLASGQDVSIGLLQRLIHPADTHLADACFTETLSHGHFDAVYRLIIDDEIRFVHEHRELEYDHHQRPLQIHATLQDVTNQKKAEQELNLYADVFHKSGEGIALLNERQQLVAANDSWLRMTGFCASDLPLNYAGILLSEDNPADLTGEISRAIRHRGFWQGELLGRRKDGSSFPQLVSVSASSLDASSPHHYIVNVIDITERKEVEKRIHHLAHHDALTGLVNRISLDERLTFAISTARRHNHMLALMFIDMDRFKIINDTLGHAAGDNLLIEVGKRLRDAVRECDIVARIGGDEFVVVFTGIQSRSAAAPLARFLIESLSFPYRFEGAPMISSPSIGISLYPNDGDNLDALLRAADTAMYFAKQSGRNQYRFFSDCPPNP</sequence>
<name>A0A9X3EFS4_9GAMM</name>
<dbReference type="AlphaFoldDB" id="A0A9X3EFS4"/>
<dbReference type="Gene3D" id="3.30.70.270">
    <property type="match status" value="1"/>
</dbReference>
<dbReference type="EMBL" id="JAPNOA010000056">
    <property type="protein sequence ID" value="MCY0966704.1"/>
    <property type="molecule type" value="Genomic_DNA"/>
</dbReference>
<dbReference type="SUPFAM" id="SSF55073">
    <property type="entry name" value="Nucleotide cyclase"/>
    <property type="match status" value="1"/>
</dbReference>
<dbReference type="InterPro" id="IPR001610">
    <property type="entry name" value="PAC"/>
</dbReference>
<dbReference type="PROSITE" id="PS50113">
    <property type="entry name" value="PAC"/>
    <property type="match status" value="1"/>
</dbReference>
<evidence type="ECO:0000259" key="3">
    <source>
        <dbReference type="PROSITE" id="PS50887"/>
    </source>
</evidence>
<dbReference type="InterPro" id="IPR000160">
    <property type="entry name" value="GGDEF_dom"/>
</dbReference>
<dbReference type="Pfam" id="PF00990">
    <property type="entry name" value="GGDEF"/>
    <property type="match status" value="1"/>
</dbReference>
<evidence type="ECO:0000313" key="4">
    <source>
        <dbReference type="EMBL" id="MCY0966704.1"/>
    </source>
</evidence>
<protein>
    <submittedName>
        <fullName evidence="4">Diguanylate cyclase</fullName>
        <ecNumber evidence="4">2.7.7.65</ecNumber>
    </submittedName>
</protein>
<dbReference type="PANTHER" id="PTHR46663:SF3">
    <property type="entry name" value="SLL0267 PROTEIN"/>
    <property type="match status" value="1"/>
</dbReference>
<comment type="cofactor">
    <cofactor evidence="1">
        <name>Mg(2+)</name>
        <dbReference type="ChEBI" id="CHEBI:18420"/>
    </cofactor>
</comment>
<evidence type="ECO:0000259" key="2">
    <source>
        <dbReference type="PROSITE" id="PS50113"/>
    </source>
</evidence>
<reference evidence="4" key="1">
    <citation type="submission" date="2022-11" db="EMBL/GenBank/DDBJ databases">
        <title>Parathalassolutuus dongxingensis gen. nov., sp. nov., a novel member of family Oceanospirillaceae isolated from a coastal shrimp pond in Guangxi, China.</title>
        <authorList>
            <person name="Chen H."/>
        </authorList>
    </citation>
    <scope>NUCLEOTIDE SEQUENCE</scope>
    <source>
        <strain evidence="4">G-43</strain>
    </source>
</reference>
<dbReference type="SUPFAM" id="SSF55785">
    <property type="entry name" value="PYP-like sensor domain (PAS domain)"/>
    <property type="match status" value="2"/>
</dbReference>
<dbReference type="SMART" id="SM00086">
    <property type="entry name" value="PAC"/>
    <property type="match status" value="2"/>
</dbReference>
<dbReference type="Proteomes" id="UP001150830">
    <property type="component" value="Unassembled WGS sequence"/>
</dbReference>
<dbReference type="FunFam" id="3.30.70.270:FF:000001">
    <property type="entry name" value="Diguanylate cyclase domain protein"/>
    <property type="match status" value="1"/>
</dbReference>
<dbReference type="Gene3D" id="2.10.70.100">
    <property type="match status" value="1"/>
</dbReference>
<proteinExistence type="predicted"/>
<dbReference type="PANTHER" id="PTHR46663">
    <property type="entry name" value="DIGUANYLATE CYCLASE DGCT-RELATED"/>
    <property type="match status" value="1"/>
</dbReference>
<evidence type="ECO:0000313" key="5">
    <source>
        <dbReference type="Proteomes" id="UP001150830"/>
    </source>
</evidence>
<dbReference type="NCBIfam" id="TIGR00229">
    <property type="entry name" value="sensory_box"/>
    <property type="match status" value="1"/>
</dbReference>
<dbReference type="InterPro" id="IPR000014">
    <property type="entry name" value="PAS"/>
</dbReference>
<dbReference type="Pfam" id="PF13426">
    <property type="entry name" value="PAS_9"/>
    <property type="match status" value="1"/>
</dbReference>
<dbReference type="CDD" id="cd01949">
    <property type="entry name" value="GGDEF"/>
    <property type="match status" value="1"/>
</dbReference>
<dbReference type="Gene3D" id="3.30.450.20">
    <property type="entry name" value="PAS domain"/>
    <property type="match status" value="2"/>
</dbReference>
<dbReference type="InterPro" id="IPR029787">
    <property type="entry name" value="Nucleotide_cyclase"/>
</dbReference>
<dbReference type="InterPro" id="IPR043128">
    <property type="entry name" value="Rev_trsase/Diguanyl_cyclase"/>
</dbReference>
<dbReference type="SMART" id="SM00267">
    <property type="entry name" value="GGDEF"/>
    <property type="match status" value="1"/>
</dbReference>
<organism evidence="4 5">
    <name type="scientific">Parathalassolituus penaei</name>
    <dbReference type="NCBI Taxonomy" id="2997323"/>
    <lineage>
        <taxon>Bacteria</taxon>
        <taxon>Pseudomonadati</taxon>
        <taxon>Pseudomonadota</taxon>
        <taxon>Gammaproteobacteria</taxon>
        <taxon>Oceanospirillales</taxon>
        <taxon>Oceanospirillaceae</taxon>
        <taxon>Parathalassolituus</taxon>
    </lineage>
</organism>
<dbReference type="EC" id="2.7.7.65" evidence="4"/>
<keyword evidence="4" id="KW-0548">Nucleotidyltransferase</keyword>
<dbReference type="InterPro" id="IPR000700">
    <property type="entry name" value="PAS-assoc_C"/>
</dbReference>
<feature type="domain" description="GGDEF" evidence="3">
    <location>
        <begin position="347"/>
        <end position="480"/>
    </location>
</feature>
<evidence type="ECO:0000256" key="1">
    <source>
        <dbReference type="ARBA" id="ARBA00001946"/>
    </source>
</evidence>
<dbReference type="RefSeq" id="WP_283174903.1">
    <property type="nucleotide sequence ID" value="NZ_JAPNOA010000056.1"/>
</dbReference>
<keyword evidence="4" id="KW-0808">Transferase</keyword>
<dbReference type="InterPro" id="IPR035965">
    <property type="entry name" value="PAS-like_dom_sf"/>
</dbReference>
<keyword evidence="5" id="KW-1185">Reference proteome</keyword>
<dbReference type="InterPro" id="IPR052163">
    <property type="entry name" value="DGC-Regulatory_Protein"/>
</dbReference>
<accession>A0A9X3EFS4</accession>
<comment type="caution">
    <text evidence="4">The sequence shown here is derived from an EMBL/GenBank/DDBJ whole genome shotgun (WGS) entry which is preliminary data.</text>
</comment>
<feature type="domain" description="PAC" evidence="2">
    <location>
        <begin position="263"/>
        <end position="315"/>
    </location>
</feature>
<dbReference type="GO" id="GO:0052621">
    <property type="term" value="F:diguanylate cyclase activity"/>
    <property type="evidence" value="ECO:0007669"/>
    <property type="project" value="UniProtKB-EC"/>
</dbReference>
<dbReference type="CDD" id="cd00130">
    <property type="entry name" value="PAS"/>
    <property type="match status" value="1"/>
</dbReference>
<gene>
    <name evidence="4" type="ORF">OUO13_16090</name>
</gene>
<dbReference type="NCBIfam" id="TIGR00254">
    <property type="entry name" value="GGDEF"/>
    <property type="match status" value="1"/>
</dbReference>